<dbReference type="PANTHER" id="PTHR23028">
    <property type="entry name" value="ACETYLTRANSFERASE"/>
    <property type="match status" value="1"/>
</dbReference>
<comment type="caution">
    <text evidence="3">The sequence shown here is derived from an EMBL/GenBank/DDBJ whole genome shotgun (WGS) entry which is preliminary data.</text>
</comment>
<feature type="transmembrane region" description="Helical" evidence="1">
    <location>
        <begin position="273"/>
        <end position="290"/>
    </location>
</feature>
<keyword evidence="1" id="KW-0812">Transmembrane</keyword>
<feature type="transmembrane region" description="Helical" evidence="1">
    <location>
        <begin position="250"/>
        <end position="267"/>
    </location>
</feature>
<reference evidence="3 4" key="1">
    <citation type="submission" date="2018-09" db="EMBL/GenBank/DDBJ databases">
        <authorList>
            <person name="Livingstone P.G."/>
            <person name="Whitworth D.E."/>
        </authorList>
    </citation>
    <scope>NUCLEOTIDE SEQUENCE [LARGE SCALE GENOMIC DNA]</scope>
    <source>
        <strain evidence="3 4">CA031B</strain>
    </source>
</reference>
<dbReference type="RefSeq" id="WP_120582634.1">
    <property type="nucleotide sequence ID" value="NZ_RAWI01000364.1"/>
</dbReference>
<feature type="domain" description="Acyltransferase 3" evidence="2">
    <location>
        <begin position="11"/>
        <end position="358"/>
    </location>
</feature>
<feature type="transmembrane region" description="Helical" evidence="1">
    <location>
        <begin position="7"/>
        <end position="28"/>
    </location>
</feature>
<dbReference type="Pfam" id="PF01757">
    <property type="entry name" value="Acyl_transf_3"/>
    <property type="match status" value="1"/>
</dbReference>
<feature type="transmembrane region" description="Helical" evidence="1">
    <location>
        <begin position="176"/>
        <end position="197"/>
    </location>
</feature>
<feature type="transmembrane region" description="Helical" evidence="1">
    <location>
        <begin position="297"/>
        <end position="319"/>
    </location>
</feature>
<feature type="transmembrane region" description="Helical" evidence="1">
    <location>
        <begin position="339"/>
        <end position="362"/>
    </location>
</feature>
<keyword evidence="1" id="KW-0472">Membrane</keyword>
<dbReference type="EMBL" id="RAWI01000364">
    <property type="protein sequence ID" value="RKH94844.1"/>
    <property type="molecule type" value="Genomic_DNA"/>
</dbReference>
<evidence type="ECO:0000259" key="2">
    <source>
        <dbReference type="Pfam" id="PF01757"/>
    </source>
</evidence>
<gene>
    <name evidence="3" type="ORF">D7Y13_32725</name>
</gene>
<dbReference type="GO" id="GO:0016746">
    <property type="term" value="F:acyltransferase activity"/>
    <property type="evidence" value="ECO:0007669"/>
    <property type="project" value="UniProtKB-KW"/>
</dbReference>
<feature type="transmembrane region" description="Helical" evidence="1">
    <location>
        <begin position="89"/>
        <end position="112"/>
    </location>
</feature>
<evidence type="ECO:0000256" key="1">
    <source>
        <dbReference type="SAM" id="Phobius"/>
    </source>
</evidence>
<evidence type="ECO:0000313" key="4">
    <source>
        <dbReference type="Proteomes" id="UP000278907"/>
    </source>
</evidence>
<feature type="transmembrane region" description="Helical" evidence="1">
    <location>
        <begin position="217"/>
        <end position="238"/>
    </location>
</feature>
<dbReference type="InterPro" id="IPR002656">
    <property type="entry name" value="Acyl_transf_3_dom"/>
</dbReference>
<sequence length="390" mass="42439">MASSRRYLDVLTGLRFLAAAHIGAYHVYHMVFTGTEAPPGLHGLLDSGYVSVGFFFVLSGFILGYHHLERPPDTREARQAFWVARFARLYPLYALGLALAAPAFFKGLHAAWVEAPGELWRLDGALVLAPLLMQSWVPWTALAWNGAGWSLAVEAVFYAVFPFLAVRLGQTGPRALAVGAVVAYALALVLPVLYLLVDPDHGPASSYHSGPWMRALRFNPLARLPEFILGLLAGRYFLLRADAAPRARPVVLTVLGALILAVLLGSASLPFPLLHNGLLAPVFAALFVLLPRSQGLVAGVIASRPFCFLGEASYSLYILHMPLLFTWKSVMKRLDVPSTSVGAVAVLTVGVVVLCVAAHQWVEKPARRWIRARWAERAARRAEAGIQPLA</sequence>
<proteinExistence type="predicted"/>
<keyword evidence="4" id="KW-1185">Reference proteome</keyword>
<keyword evidence="3" id="KW-0012">Acyltransferase</keyword>
<feature type="transmembrane region" description="Helical" evidence="1">
    <location>
        <begin position="48"/>
        <end position="68"/>
    </location>
</feature>
<name>A0ABX9Q8B5_9BACT</name>
<evidence type="ECO:0000313" key="3">
    <source>
        <dbReference type="EMBL" id="RKH94844.1"/>
    </source>
</evidence>
<dbReference type="InterPro" id="IPR050879">
    <property type="entry name" value="Acyltransferase_3"/>
</dbReference>
<dbReference type="PANTHER" id="PTHR23028:SF53">
    <property type="entry name" value="ACYL_TRANSF_3 DOMAIN-CONTAINING PROTEIN"/>
    <property type="match status" value="1"/>
</dbReference>
<accession>A0ABX9Q8B5</accession>
<protein>
    <submittedName>
        <fullName evidence="3">Acyltransferase</fullName>
    </submittedName>
</protein>
<keyword evidence="1" id="KW-1133">Transmembrane helix</keyword>
<keyword evidence="3" id="KW-0808">Transferase</keyword>
<dbReference type="Proteomes" id="UP000278907">
    <property type="component" value="Unassembled WGS sequence"/>
</dbReference>
<feature type="transmembrane region" description="Helical" evidence="1">
    <location>
        <begin position="142"/>
        <end position="164"/>
    </location>
</feature>
<organism evidence="3 4">
    <name type="scientific">Corallococcus praedator</name>
    <dbReference type="NCBI Taxonomy" id="2316724"/>
    <lineage>
        <taxon>Bacteria</taxon>
        <taxon>Pseudomonadati</taxon>
        <taxon>Myxococcota</taxon>
        <taxon>Myxococcia</taxon>
        <taxon>Myxococcales</taxon>
        <taxon>Cystobacterineae</taxon>
        <taxon>Myxococcaceae</taxon>
        <taxon>Corallococcus</taxon>
    </lineage>
</organism>